<keyword evidence="1" id="KW-0812">Transmembrane</keyword>
<proteinExistence type="predicted"/>
<feature type="transmembrane region" description="Helical" evidence="1">
    <location>
        <begin position="82"/>
        <end position="102"/>
    </location>
</feature>
<dbReference type="EMBL" id="JAYFUH010000249">
    <property type="protein sequence ID" value="MEA5669411.1"/>
    <property type="molecule type" value="Genomic_DNA"/>
</dbReference>
<reference evidence="3 4" key="1">
    <citation type="submission" date="2023-12" db="EMBL/GenBank/DDBJ databases">
        <title>Stenotrophomonas guangdongensis sp. nov., isolated from wilted pepper plants (Capsicum annuum).</title>
        <authorList>
            <person name="Qiu M."/>
            <person name="Li Y."/>
            <person name="Liu Q."/>
            <person name="Zhang X."/>
            <person name="Huang Y."/>
            <person name="Guo R."/>
            <person name="Hu M."/>
            <person name="Zhou J."/>
            <person name="Zhou X."/>
        </authorList>
    </citation>
    <scope>NUCLEOTIDE SEQUENCE [LARGE SCALE GENOMIC DNA]</scope>
    <source>
        <strain evidence="3 4">MH1</strain>
    </source>
</reference>
<dbReference type="RefSeq" id="WP_323439617.1">
    <property type="nucleotide sequence ID" value="NZ_JAYFUH010000249.1"/>
</dbReference>
<keyword evidence="1" id="KW-1133">Transmembrane helix</keyword>
<accession>A0ABU5V7S9</accession>
<evidence type="ECO:0000259" key="2">
    <source>
        <dbReference type="Pfam" id="PF20455"/>
    </source>
</evidence>
<evidence type="ECO:0000313" key="3">
    <source>
        <dbReference type="EMBL" id="MEA5669411.1"/>
    </source>
</evidence>
<feature type="transmembrane region" description="Helical" evidence="1">
    <location>
        <begin position="114"/>
        <end position="135"/>
    </location>
</feature>
<gene>
    <name evidence="3" type="ORF">VA603_17905</name>
</gene>
<evidence type="ECO:0000256" key="1">
    <source>
        <dbReference type="SAM" id="Phobius"/>
    </source>
</evidence>
<keyword evidence="4" id="KW-1185">Reference proteome</keyword>
<name>A0ABU5V7S9_9GAMM</name>
<keyword evidence="1" id="KW-0472">Membrane</keyword>
<comment type="caution">
    <text evidence="3">The sequence shown here is derived from an EMBL/GenBank/DDBJ whole genome shotgun (WGS) entry which is preliminary data.</text>
</comment>
<feature type="domain" description="DUF6708" evidence="2">
    <location>
        <begin position="129"/>
        <end position="259"/>
    </location>
</feature>
<dbReference type="Proteomes" id="UP001301653">
    <property type="component" value="Unassembled WGS sequence"/>
</dbReference>
<protein>
    <submittedName>
        <fullName evidence="3">DUF6708 domain-containing protein</fullName>
    </submittedName>
</protein>
<evidence type="ECO:0000313" key="4">
    <source>
        <dbReference type="Proteomes" id="UP001301653"/>
    </source>
</evidence>
<organism evidence="3 4">
    <name type="scientific">Stenotrophomonas capsici</name>
    <dbReference type="NCBI Taxonomy" id="3110230"/>
    <lineage>
        <taxon>Bacteria</taxon>
        <taxon>Pseudomonadati</taxon>
        <taxon>Pseudomonadota</taxon>
        <taxon>Gammaproteobacteria</taxon>
        <taxon>Lysobacterales</taxon>
        <taxon>Lysobacteraceae</taxon>
        <taxon>Stenotrophomonas</taxon>
    </lineage>
</organism>
<dbReference type="InterPro" id="IPR046554">
    <property type="entry name" value="DUF6708"/>
</dbReference>
<sequence length="302" mass="34323">MLRETTVAEWKKAEPEVVFGPELFKENAHARRAPFRVLPADHEVSLEVDPVAFDAVLRVHPDALEVGTVRGEYSKDIGWSKFSAFFMWSFGLLFFSLMVYVNILSIRFERGIDLFIIATFGFGAYFMFCFGSYFWRSARINSLDDPVLFNRKSRLVCILPYIKGGFFKFWKSGSHGAPVSYRWDDQIKARIYSYIYFRGANLASEGFELGLLAIREGTGNEVEHLIQLGVQSNGFDSTQLALWEHIRQYMEEDGPPLQPGDKLRATDLSRVPEFPPEIVAAAGGPALDQEAIDQLVRQKARV</sequence>
<dbReference type="Pfam" id="PF20455">
    <property type="entry name" value="DUF6708"/>
    <property type="match status" value="1"/>
</dbReference>